<keyword evidence="2" id="KW-0472">Membrane</keyword>
<organism evidence="3 4">
    <name type="scientific">Caenorhabditis elegans</name>
    <dbReference type="NCBI Taxonomy" id="6239"/>
    <lineage>
        <taxon>Eukaryota</taxon>
        <taxon>Metazoa</taxon>
        <taxon>Ecdysozoa</taxon>
        <taxon>Nematoda</taxon>
        <taxon>Chromadorea</taxon>
        <taxon>Rhabditida</taxon>
        <taxon>Rhabditina</taxon>
        <taxon>Rhabditomorpha</taxon>
        <taxon>Rhabditoidea</taxon>
        <taxon>Rhabditidae</taxon>
        <taxon>Peloderinae</taxon>
        <taxon>Caenorhabditis</taxon>
    </lineage>
</organism>
<evidence type="ECO:0000313" key="4">
    <source>
        <dbReference type="Proteomes" id="UP000001940"/>
    </source>
</evidence>
<dbReference type="Proteomes" id="UP000001940">
    <property type="component" value="Chromosome V"/>
</dbReference>
<keyword evidence="2" id="KW-1133">Transmembrane helix</keyword>
<dbReference type="AlphaFoldDB" id="H2L0K9"/>
<protein>
    <submittedName>
        <fullName evidence="3">DUF148 domain-containing protein</fullName>
    </submittedName>
</protein>
<dbReference type="PaxDb" id="6239-Y32G9B.1b"/>
<dbReference type="AGR" id="WB:WBGene00021309"/>
<keyword evidence="2" id="KW-0812">Transmembrane</keyword>
<dbReference type="HOGENOM" id="CLU_702564_0_0_1"/>
<evidence type="ECO:0000313" key="3">
    <source>
        <dbReference type="EMBL" id="CCD74309.1"/>
    </source>
</evidence>
<dbReference type="FunCoup" id="H2L0K9">
    <property type="interactions" value="716"/>
</dbReference>
<dbReference type="Bgee" id="WBGene00021309">
    <property type="expression patterns" value="Expressed in pharyngeal muscle cell (C elegans) and 3 other cell types or tissues"/>
</dbReference>
<dbReference type="OMA" id="PFMQIAR"/>
<reference evidence="3 4" key="1">
    <citation type="journal article" date="1998" name="Science">
        <title>Genome sequence of the nematode C. elegans: a platform for investigating biology.</title>
        <authorList>
            <consortium name="The C. elegans sequencing consortium"/>
            <person name="Sulson J.E."/>
            <person name="Waterston R."/>
        </authorList>
    </citation>
    <scope>NUCLEOTIDE SEQUENCE [LARGE SCALE GENOMIC DNA]</scope>
    <source>
        <strain evidence="3 4">Bristol N2</strain>
    </source>
</reference>
<proteinExistence type="predicted"/>
<dbReference type="eggNOG" id="ENOG502S1PF">
    <property type="taxonomic scope" value="Eukaryota"/>
</dbReference>
<dbReference type="InParanoid" id="H2L0K9"/>
<accession>H2L0K9</accession>
<gene>
    <name evidence="3" type="ORF">CELE_Y32G9B.1</name>
    <name evidence="3 5" type="ORF">Y32G9B.1</name>
</gene>
<dbReference type="WormBase" id="Y32G9B.1b">
    <property type="protein sequence ID" value="CE44427"/>
    <property type="gene ID" value="WBGene00021309"/>
</dbReference>
<keyword evidence="4" id="KW-1185">Reference proteome</keyword>
<feature type="region of interest" description="Disordered" evidence="1">
    <location>
        <begin position="107"/>
        <end position="132"/>
    </location>
</feature>
<evidence type="ECO:0000313" key="5">
    <source>
        <dbReference type="WormBase" id="Y32G9B.1b"/>
    </source>
</evidence>
<sequence length="468" mass="50869">MRLAREADMPRCPFIASSPRSLSICQPTITNHFTNTHIRCHLFTFIFILEPLHTKMILLLSLMTLMLSFAKAQNMDFQPFLSLLRPENMRSMAELATELSSMAGNNMRENERDVQRTVAAPKPPTPEQRPSQMIGGAIQNLAFQGRNAFLQALDKLEASGASTPPTPPPSTFPTLPPLTFGTPSTPPPPATLPPMFGIPKQQESNDNTFDMGGRDVLGVRDFKKNVAMGEKIREIRYAEPIAEVAVEAAPANIPAPVEIAAPASASSSAAAVSAPELARPPAPTNAFDGSPFMQIARRFLQVGTGTGTPTEGGKAEPLPQIGIRDFMPNTDSNFGLPRGKGCLPFISEFMQIAYGKCQDQADEKTFDAWGEELRRAILHGEIDLLKASQETCRRGAERQQCDSLREAVATCDVMASLEIGTQLQRAMKRCEEVSGMMDQSPAAVLGQLNNLITGEVAQGFLNNFLKNG</sequence>
<dbReference type="OrthoDB" id="5792800at2759"/>
<feature type="transmembrane region" description="Helical" evidence="2">
    <location>
        <begin position="52"/>
        <end position="70"/>
    </location>
</feature>
<dbReference type="ExpressionAtlas" id="H2L0K9">
    <property type="expression patterns" value="baseline and differential"/>
</dbReference>
<evidence type="ECO:0000256" key="1">
    <source>
        <dbReference type="SAM" id="MobiDB-lite"/>
    </source>
</evidence>
<evidence type="ECO:0000256" key="2">
    <source>
        <dbReference type="SAM" id="Phobius"/>
    </source>
</evidence>
<dbReference type="EMBL" id="BX284605">
    <property type="protein sequence ID" value="CCD74309.1"/>
    <property type="molecule type" value="Genomic_DNA"/>
</dbReference>
<name>H2L0K9_CAEEL</name>